<comment type="caution">
    <text evidence="2">The sequence shown here is derived from an EMBL/GenBank/DDBJ whole genome shotgun (WGS) entry which is preliminary data.</text>
</comment>
<reference evidence="2 3" key="1">
    <citation type="submission" date="2018-03" db="EMBL/GenBank/DDBJ databases">
        <title>Genomic Encyclopedia of Archaeal and Bacterial Type Strains, Phase II (KMG-II): from individual species to whole genera.</title>
        <authorList>
            <person name="Goeker M."/>
        </authorList>
    </citation>
    <scope>NUCLEOTIDE SEQUENCE [LARGE SCALE GENOMIC DNA]</scope>
    <source>
        <strain evidence="2 3">DSM 100346</strain>
    </source>
</reference>
<dbReference type="EMBL" id="QGDT01000009">
    <property type="protein sequence ID" value="PWJ56996.1"/>
    <property type="molecule type" value="Genomic_DNA"/>
</dbReference>
<keyword evidence="3" id="KW-1185">Reference proteome</keyword>
<evidence type="ECO:0000313" key="3">
    <source>
        <dbReference type="Proteomes" id="UP000245880"/>
    </source>
</evidence>
<feature type="signal peptide" evidence="1">
    <location>
        <begin position="1"/>
        <end position="20"/>
    </location>
</feature>
<proteinExistence type="predicted"/>
<organism evidence="2 3">
    <name type="scientific">Dyadobacter jejuensis</name>
    <dbReference type="NCBI Taxonomy" id="1082580"/>
    <lineage>
        <taxon>Bacteria</taxon>
        <taxon>Pseudomonadati</taxon>
        <taxon>Bacteroidota</taxon>
        <taxon>Cytophagia</taxon>
        <taxon>Cytophagales</taxon>
        <taxon>Spirosomataceae</taxon>
        <taxon>Dyadobacter</taxon>
    </lineage>
</organism>
<dbReference type="AlphaFoldDB" id="A0A316AGS2"/>
<sequence>MKRYMNILKRISLVVAPAMLLLTGCEDIIDLNVDSGPSQLVVDGWITNQPGVQQISLSLSAPYFNNGPATPVTNASVLVEDNEGNVYEFLDVDQDGIYEWGTAQDTLGRIGRTYLLTITTDGEVYTADTEIRRVPQVDSVVYQKETLPIDPDNGPKEGYIAQFYARDFVGEGDNYWIKPVVDGQARVDRPSNISIAYDAAFNAGAPSDGLIFILPLRQSITTDSLYSAGNSVGVELHSITNEAFEFLKQVQQQASNGGLFATPVQNIFSNVVNSNPNGPKALGFFGASAVSRKETVIDPSKARPEE</sequence>
<accession>A0A316AGS2</accession>
<dbReference type="PROSITE" id="PS51257">
    <property type="entry name" value="PROKAR_LIPOPROTEIN"/>
    <property type="match status" value="1"/>
</dbReference>
<dbReference type="OrthoDB" id="1117670at2"/>
<keyword evidence="1" id="KW-0732">Signal</keyword>
<gene>
    <name evidence="2" type="ORF">CLV98_109105</name>
</gene>
<dbReference type="InterPro" id="IPR025345">
    <property type="entry name" value="DUF4249"/>
</dbReference>
<name>A0A316AGS2_9BACT</name>
<dbReference type="Pfam" id="PF14054">
    <property type="entry name" value="DUF4249"/>
    <property type="match status" value="1"/>
</dbReference>
<evidence type="ECO:0000256" key="1">
    <source>
        <dbReference type="SAM" id="SignalP"/>
    </source>
</evidence>
<evidence type="ECO:0000313" key="2">
    <source>
        <dbReference type="EMBL" id="PWJ56996.1"/>
    </source>
</evidence>
<dbReference type="Proteomes" id="UP000245880">
    <property type="component" value="Unassembled WGS sequence"/>
</dbReference>
<protein>
    <submittedName>
        <fullName evidence="2">Uncharacterized protein DUF4249</fullName>
    </submittedName>
</protein>
<feature type="chain" id="PRO_5016414609" evidence="1">
    <location>
        <begin position="21"/>
        <end position="306"/>
    </location>
</feature>